<evidence type="ECO:0000259" key="6">
    <source>
        <dbReference type="Pfam" id="PF00685"/>
    </source>
</evidence>
<comment type="similarity">
    <text evidence="1 3">Belongs to the sulfotransferase 1 family.</text>
</comment>
<dbReference type="InterPro" id="IPR000863">
    <property type="entry name" value="Sulfotransferase_dom"/>
</dbReference>
<name>A0AAW0NUL9_9GOBI</name>
<evidence type="ECO:0000256" key="1">
    <source>
        <dbReference type="ARBA" id="ARBA00005771"/>
    </source>
</evidence>
<dbReference type="Pfam" id="PF00685">
    <property type="entry name" value="Sulfotransfer_1"/>
    <property type="match status" value="2"/>
</dbReference>
<sequence>MAPRQGAAARALLCSVWFLLCLFVYDTLATVKYDRDSLLSIRGKVCGLSFVLPELRCNGFNECPTRGSRDQQSRHRGREQREGNRQRSRYIRYPSLEPQDAVCLRRKRRHRGRRGGLLVRLRRRSMRIPLPSIYLANMQSLRGKVDDLLCRIQSQREARCCSVYCLVETWLTDSVPDSAIQPPGFAVYRSDRVKERTGKSKGGAFTGVQHASFIRKAPRLFKTHLPAQFYQNLFGKKTARLCITGDWSSYFQRFLQGKVVYGSWFDHVTNWWKKKETYSNLHFVLYEDLVKDTKREIDRLCSFLGLFRSSEEKDRIAAKVQFDQMKTNPSVNLNTTPVFNASNEFIRKGKVGNWKNYFTVAQNEEFNKDSRMKFSRDELFEFKGIWMNHYYTDNWENVQSFQAKSNDIVITGFPDQIVYVARNPKDVMVSYYHFDQTLLLHPEPGDWSSYFQRFLQGKVVYESWFDHFNNWWKKKETYSNLHFVFYEDLVKDTKREIDHFAAFSACFVRLRRKTELQPECSLIK</sequence>
<organism evidence="7 8">
    <name type="scientific">Mugilogobius chulae</name>
    <name type="common">yellowstripe goby</name>
    <dbReference type="NCBI Taxonomy" id="88201"/>
    <lineage>
        <taxon>Eukaryota</taxon>
        <taxon>Metazoa</taxon>
        <taxon>Chordata</taxon>
        <taxon>Craniata</taxon>
        <taxon>Vertebrata</taxon>
        <taxon>Euteleostomi</taxon>
        <taxon>Actinopterygii</taxon>
        <taxon>Neopterygii</taxon>
        <taxon>Teleostei</taxon>
        <taxon>Neoteleostei</taxon>
        <taxon>Acanthomorphata</taxon>
        <taxon>Gobiaria</taxon>
        <taxon>Gobiiformes</taxon>
        <taxon>Gobioidei</taxon>
        <taxon>Gobiidae</taxon>
        <taxon>Gobionellinae</taxon>
        <taxon>Mugilogobius</taxon>
    </lineage>
</organism>
<evidence type="ECO:0000256" key="4">
    <source>
        <dbReference type="SAM" id="MobiDB-lite"/>
    </source>
</evidence>
<evidence type="ECO:0000313" key="8">
    <source>
        <dbReference type="Proteomes" id="UP001460270"/>
    </source>
</evidence>
<dbReference type="GO" id="GO:0008146">
    <property type="term" value="F:sulfotransferase activity"/>
    <property type="evidence" value="ECO:0007669"/>
    <property type="project" value="InterPro"/>
</dbReference>
<evidence type="ECO:0000256" key="2">
    <source>
        <dbReference type="ARBA" id="ARBA00022679"/>
    </source>
</evidence>
<dbReference type="EC" id="2.8.2.-" evidence="3"/>
<comment type="caution">
    <text evidence="7">The sequence shown here is derived from an EMBL/GenBank/DDBJ whole genome shotgun (WGS) entry which is preliminary data.</text>
</comment>
<feature type="chain" id="PRO_5043698994" description="Sulfotransferase" evidence="5">
    <location>
        <begin position="30"/>
        <end position="524"/>
    </location>
</feature>
<dbReference type="PANTHER" id="PTHR11783">
    <property type="entry name" value="SULFOTRANSFERASE SULT"/>
    <property type="match status" value="1"/>
</dbReference>
<gene>
    <name evidence="7" type="ORF">WMY93_018586</name>
</gene>
<dbReference type="InterPro" id="IPR027417">
    <property type="entry name" value="P-loop_NTPase"/>
</dbReference>
<feature type="region of interest" description="Disordered" evidence="4">
    <location>
        <begin position="65"/>
        <end position="89"/>
    </location>
</feature>
<protein>
    <recommendedName>
        <fullName evidence="3">Sulfotransferase</fullName>
        <ecNumber evidence="3">2.8.2.-</ecNumber>
    </recommendedName>
</protein>
<dbReference type="EMBL" id="JBBPFD010000013">
    <property type="protein sequence ID" value="KAK7901817.1"/>
    <property type="molecule type" value="Genomic_DNA"/>
</dbReference>
<keyword evidence="8" id="KW-1185">Reference proteome</keyword>
<evidence type="ECO:0000256" key="5">
    <source>
        <dbReference type="SAM" id="SignalP"/>
    </source>
</evidence>
<feature type="domain" description="Sulfotransferase" evidence="6">
    <location>
        <begin position="417"/>
        <end position="505"/>
    </location>
</feature>
<feature type="compositionally biased region" description="Basic and acidic residues" evidence="4">
    <location>
        <begin position="67"/>
        <end position="85"/>
    </location>
</feature>
<reference evidence="8" key="1">
    <citation type="submission" date="2024-04" db="EMBL/GenBank/DDBJ databases">
        <title>Salinicola lusitanus LLJ914,a marine bacterium isolated from the Okinawa Trough.</title>
        <authorList>
            <person name="Li J."/>
        </authorList>
    </citation>
    <scope>NUCLEOTIDE SEQUENCE [LARGE SCALE GENOMIC DNA]</scope>
</reference>
<keyword evidence="2 3" id="KW-0808">Transferase</keyword>
<keyword evidence="5" id="KW-0732">Signal</keyword>
<dbReference type="AlphaFoldDB" id="A0AAW0NUL9"/>
<feature type="signal peptide" evidence="5">
    <location>
        <begin position="1"/>
        <end position="29"/>
    </location>
</feature>
<dbReference type="Gene3D" id="3.40.50.300">
    <property type="entry name" value="P-loop containing nucleotide triphosphate hydrolases"/>
    <property type="match status" value="3"/>
</dbReference>
<accession>A0AAW0NUL9</accession>
<evidence type="ECO:0000256" key="3">
    <source>
        <dbReference type="RuleBase" id="RU361155"/>
    </source>
</evidence>
<proteinExistence type="inferred from homology"/>
<dbReference type="SUPFAM" id="SSF52540">
    <property type="entry name" value="P-loop containing nucleoside triphosphate hydrolases"/>
    <property type="match status" value="2"/>
</dbReference>
<evidence type="ECO:0000313" key="7">
    <source>
        <dbReference type="EMBL" id="KAK7901817.1"/>
    </source>
</evidence>
<feature type="domain" description="Sulfotransferase" evidence="6">
    <location>
        <begin position="245"/>
        <end position="374"/>
    </location>
</feature>
<dbReference type="Proteomes" id="UP001460270">
    <property type="component" value="Unassembled WGS sequence"/>
</dbReference>